<evidence type="ECO:0000313" key="1">
    <source>
        <dbReference type="EMBL" id="KAG7534124.1"/>
    </source>
</evidence>
<dbReference type="Proteomes" id="UP000694240">
    <property type="component" value="Chromosome 13"/>
</dbReference>
<keyword evidence="2" id="KW-1185">Reference proteome</keyword>
<comment type="caution">
    <text evidence="1">The sequence shown here is derived from an EMBL/GenBank/DDBJ whole genome shotgun (WGS) entry which is preliminary data.</text>
</comment>
<gene>
    <name evidence="1" type="ORF">ISN45_Aa08g017000</name>
</gene>
<dbReference type="EMBL" id="JAEFBK010000013">
    <property type="protein sequence ID" value="KAG7534124.1"/>
    <property type="molecule type" value="Genomic_DNA"/>
</dbReference>
<reference evidence="1 2" key="1">
    <citation type="submission" date="2020-12" db="EMBL/GenBank/DDBJ databases">
        <title>Concerted genomic and epigenomic changes stabilize Arabidopsis allopolyploids.</title>
        <authorList>
            <person name="Chen Z."/>
        </authorList>
    </citation>
    <scope>NUCLEOTIDE SEQUENCE [LARGE SCALE GENOMIC DNA]</scope>
    <source>
        <strain evidence="1">Allo738</strain>
        <tissue evidence="1">Leaf</tissue>
    </source>
</reference>
<sequence>MNVTFYLICGEVLLYMNVDFFTSYNNDDRHYMTTKFFMLTRFFKDQLEKLLETTRPDCLIADLFFPLAIEAAENFNVPRLMFHCTGNYSLCSKYCIRVHNPQNIVTSSCEPFVFPDLPGNIMIT</sequence>
<name>A0A8T1XPH5_9BRAS</name>
<proteinExistence type="predicted"/>
<organism evidence="1 2">
    <name type="scientific">Arabidopsis thaliana x Arabidopsis arenosa</name>
    <dbReference type="NCBI Taxonomy" id="1240361"/>
    <lineage>
        <taxon>Eukaryota</taxon>
        <taxon>Viridiplantae</taxon>
        <taxon>Streptophyta</taxon>
        <taxon>Embryophyta</taxon>
        <taxon>Tracheophyta</taxon>
        <taxon>Spermatophyta</taxon>
        <taxon>Magnoliopsida</taxon>
        <taxon>eudicotyledons</taxon>
        <taxon>Gunneridae</taxon>
        <taxon>Pentapetalae</taxon>
        <taxon>rosids</taxon>
        <taxon>malvids</taxon>
        <taxon>Brassicales</taxon>
        <taxon>Brassicaceae</taxon>
        <taxon>Camelineae</taxon>
        <taxon>Arabidopsis</taxon>
    </lineage>
</organism>
<accession>A0A8T1XPH5</accession>
<protein>
    <submittedName>
        <fullName evidence="1">Uncharacterized protein</fullName>
    </submittedName>
</protein>
<evidence type="ECO:0000313" key="2">
    <source>
        <dbReference type="Proteomes" id="UP000694240"/>
    </source>
</evidence>
<dbReference type="AlphaFoldDB" id="A0A8T1XPH5"/>